<accession>A0A953LYY4</accession>
<evidence type="ECO:0000256" key="1">
    <source>
        <dbReference type="ARBA" id="ARBA00008857"/>
    </source>
</evidence>
<evidence type="ECO:0000259" key="6">
    <source>
        <dbReference type="PROSITE" id="PS51898"/>
    </source>
</evidence>
<evidence type="ECO:0000313" key="9">
    <source>
        <dbReference type="Proteomes" id="UP000705867"/>
    </source>
</evidence>
<dbReference type="InterPro" id="IPR050090">
    <property type="entry name" value="Tyrosine_recombinase_XerCD"/>
</dbReference>
<name>A0A953LYY4_9BACT</name>
<dbReference type="PROSITE" id="PS51900">
    <property type="entry name" value="CB"/>
    <property type="match status" value="1"/>
</dbReference>
<dbReference type="SUPFAM" id="SSF56349">
    <property type="entry name" value="DNA breaking-rejoining enzymes"/>
    <property type="match status" value="1"/>
</dbReference>
<dbReference type="InterPro" id="IPR044068">
    <property type="entry name" value="CB"/>
</dbReference>
<comment type="similarity">
    <text evidence="1">Belongs to the 'phage' integrase family.</text>
</comment>
<protein>
    <submittedName>
        <fullName evidence="8">Site-specific integrase</fullName>
    </submittedName>
</protein>
<dbReference type="Gene3D" id="1.10.443.10">
    <property type="entry name" value="Intergrase catalytic core"/>
    <property type="match status" value="1"/>
</dbReference>
<gene>
    <name evidence="8" type="ORF">K8I29_01605</name>
</gene>
<dbReference type="InterPro" id="IPR011010">
    <property type="entry name" value="DNA_brk_join_enz"/>
</dbReference>
<organism evidence="8 9">
    <name type="scientific">Candidatus Nitrobium versatile</name>
    <dbReference type="NCBI Taxonomy" id="2884831"/>
    <lineage>
        <taxon>Bacteria</taxon>
        <taxon>Pseudomonadati</taxon>
        <taxon>Nitrospirota</taxon>
        <taxon>Nitrospiria</taxon>
        <taxon>Nitrospirales</taxon>
        <taxon>Nitrospiraceae</taxon>
        <taxon>Candidatus Nitrobium</taxon>
    </lineage>
</organism>
<proteinExistence type="inferred from homology"/>
<dbReference type="GO" id="GO:0015074">
    <property type="term" value="P:DNA integration"/>
    <property type="evidence" value="ECO:0007669"/>
    <property type="project" value="UniProtKB-KW"/>
</dbReference>
<dbReference type="PROSITE" id="PS51898">
    <property type="entry name" value="TYR_RECOMBINASE"/>
    <property type="match status" value="1"/>
</dbReference>
<evidence type="ECO:0000256" key="2">
    <source>
        <dbReference type="ARBA" id="ARBA00022908"/>
    </source>
</evidence>
<comment type="caution">
    <text evidence="8">The sequence shown here is derived from an EMBL/GenBank/DDBJ whole genome shotgun (WGS) entry which is preliminary data.</text>
</comment>
<evidence type="ECO:0000256" key="5">
    <source>
        <dbReference type="PROSITE-ProRule" id="PRU01248"/>
    </source>
</evidence>
<reference evidence="8" key="1">
    <citation type="journal article" date="2021" name="bioRxiv">
        <title>Unraveling nitrogen, sulfur and carbon metabolic pathways and microbial community transcriptional responses to substrate deprivation and toxicity stresses in a bioreactor mimicking anoxic brackish coastal sediment conditions.</title>
        <authorList>
            <person name="Martins P.D."/>
            <person name="Echeveste M.J."/>
            <person name="Arshad A."/>
            <person name="Kurth J."/>
            <person name="Ouboter H."/>
            <person name="Jetten M.S.M."/>
            <person name="Welte C.U."/>
        </authorList>
    </citation>
    <scope>NUCLEOTIDE SEQUENCE</scope>
    <source>
        <strain evidence="8">MAG_39</strain>
    </source>
</reference>
<keyword evidence="4" id="KW-0233">DNA recombination</keyword>
<reference evidence="8" key="2">
    <citation type="submission" date="2021-08" db="EMBL/GenBank/DDBJ databases">
        <authorList>
            <person name="Dalcin Martins P."/>
        </authorList>
    </citation>
    <scope>NUCLEOTIDE SEQUENCE</scope>
    <source>
        <strain evidence="8">MAG_39</strain>
    </source>
</reference>
<dbReference type="PANTHER" id="PTHR30349:SF41">
    <property type="entry name" value="INTEGRASE_RECOMBINASE PROTEIN MJ0367-RELATED"/>
    <property type="match status" value="1"/>
</dbReference>
<feature type="domain" description="Core-binding (CB)" evidence="7">
    <location>
        <begin position="1"/>
        <end position="81"/>
    </location>
</feature>
<evidence type="ECO:0000313" key="8">
    <source>
        <dbReference type="EMBL" id="MBZ0154894.1"/>
    </source>
</evidence>
<dbReference type="AlphaFoldDB" id="A0A953LYY4"/>
<sequence length="154" mass="17616">MLIRDAMELFTQHLKGTVKKSTMKSYGALLERFRLKFSDHEISVISPEDISKFFEECTGGLSRATRHLRYTQVKAFFNYVIESSGLTTKNPCTVGMLMKSFKNVHHQPRKILDKETVDEMIFNARGFGDRLILELQARCGLRVGEVLNLRAADV</sequence>
<dbReference type="GO" id="GO:0003677">
    <property type="term" value="F:DNA binding"/>
    <property type="evidence" value="ECO:0007669"/>
    <property type="project" value="UniProtKB-UniRule"/>
</dbReference>
<dbReference type="Proteomes" id="UP000705867">
    <property type="component" value="Unassembled WGS sequence"/>
</dbReference>
<dbReference type="InterPro" id="IPR010998">
    <property type="entry name" value="Integrase_recombinase_N"/>
</dbReference>
<dbReference type="EMBL" id="JAIOIV010000015">
    <property type="protein sequence ID" value="MBZ0154894.1"/>
    <property type="molecule type" value="Genomic_DNA"/>
</dbReference>
<keyword evidence="3 5" id="KW-0238">DNA-binding</keyword>
<feature type="domain" description="Tyr recombinase" evidence="6">
    <location>
        <begin position="107"/>
        <end position="154"/>
    </location>
</feature>
<dbReference type="GO" id="GO:0006310">
    <property type="term" value="P:DNA recombination"/>
    <property type="evidence" value="ECO:0007669"/>
    <property type="project" value="UniProtKB-KW"/>
</dbReference>
<dbReference type="InterPro" id="IPR004107">
    <property type="entry name" value="Integrase_SAM-like_N"/>
</dbReference>
<evidence type="ECO:0000256" key="3">
    <source>
        <dbReference type="ARBA" id="ARBA00023125"/>
    </source>
</evidence>
<dbReference type="Gene3D" id="1.10.150.130">
    <property type="match status" value="1"/>
</dbReference>
<dbReference type="InterPro" id="IPR013762">
    <property type="entry name" value="Integrase-like_cat_sf"/>
</dbReference>
<evidence type="ECO:0000256" key="4">
    <source>
        <dbReference type="ARBA" id="ARBA00023172"/>
    </source>
</evidence>
<dbReference type="PANTHER" id="PTHR30349">
    <property type="entry name" value="PHAGE INTEGRASE-RELATED"/>
    <property type="match status" value="1"/>
</dbReference>
<dbReference type="Pfam" id="PF02899">
    <property type="entry name" value="Phage_int_SAM_1"/>
    <property type="match status" value="1"/>
</dbReference>
<dbReference type="InterPro" id="IPR002104">
    <property type="entry name" value="Integrase_catalytic"/>
</dbReference>
<evidence type="ECO:0000259" key="7">
    <source>
        <dbReference type="PROSITE" id="PS51900"/>
    </source>
</evidence>
<keyword evidence="2" id="KW-0229">DNA integration</keyword>